<evidence type="ECO:0000256" key="5">
    <source>
        <dbReference type="SAM" id="SignalP"/>
    </source>
</evidence>
<evidence type="ECO:0000313" key="9">
    <source>
        <dbReference type="Proteomes" id="UP001156706"/>
    </source>
</evidence>
<dbReference type="PANTHER" id="PTHR11757:SF19">
    <property type="entry name" value="PROLYL ENDOPEPTIDASE-LIKE"/>
    <property type="match status" value="1"/>
</dbReference>
<evidence type="ECO:0000313" key="8">
    <source>
        <dbReference type="EMBL" id="GLR13489.1"/>
    </source>
</evidence>
<evidence type="ECO:0000259" key="6">
    <source>
        <dbReference type="Pfam" id="PF00326"/>
    </source>
</evidence>
<dbReference type="Gene3D" id="2.130.10.120">
    <property type="entry name" value="Prolyl oligopeptidase, N-terminal domain"/>
    <property type="match status" value="1"/>
</dbReference>
<dbReference type="InterPro" id="IPR023302">
    <property type="entry name" value="Pept_S9A_N"/>
</dbReference>
<dbReference type="PANTHER" id="PTHR11757">
    <property type="entry name" value="PROTEASE FAMILY S9A OLIGOPEPTIDASE"/>
    <property type="match status" value="1"/>
</dbReference>
<dbReference type="Pfam" id="PF02897">
    <property type="entry name" value="Peptidase_S9_N"/>
    <property type="match status" value="1"/>
</dbReference>
<evidence type="ECO:0000256" key="1">
    <source>
        <dbReference type="ARBA" id="ARBA00005228"/>
    </source>
</evidence>
<evidence type="ECO:0000259" key="7">
    <source>
        <dbReference type="Pfam" id="PF02897"/>
    </source>
</evidence>
<feature type="chain" id="PRO_5046220829" evidence="5">
    <location>
        <begin position="19"/>
        <end position="700"/>
    </location>
</feature>
<name>A0ABQ5YHR9_9NEIS</name>
<evidence type="ECO:0000256" key="2">
    <source>
        <dbReference type="ARBA" id="ARBA00022670"/>
    </source>
</evidence>
<keyword evidence="2" id="KW-0645">Protease</keyword>
<keyword evidence="3" id="KW-0378">Hydrolase</keyword>
<evidence type="ECO:0000256" key="3">
    <source>
        <dbReference type="ARBA" id="ARBA00022801"/>
    </source>
</evidence>
<feature type="signal peptide" evidence="5">
    <location>
        <begin position="1"/>
        <end position="18"/>
    </location>
</feature>
<dbReference type="Gene3D" id="3.40.50.1820">
    <property type="entry name" value="alpha/beta hydrolase"/>
    <property type="match status" value="1"/>
</dbReference>
<dbReference type="InterPro" id="IPR051543">
    <property type="entry name" value="Serine_Peptidase_S9A"/>
</dbReference>
<dbReference type="RefSeq" id="WP_284196590.1">
    <property type="nucleotide sequence ID" value="NZ_BSOG01000002.1"/>
</dbReference>
<dbReference type="Proteomes" id="UP001156706">
    <property type="component" value="Unassembled WGS sequence"/>
</dbReference>
<dbReference type="SUPFAM" id="SSF53474">
    <property type="entry name" value="alpha/beta-Hydrolases"/>
    <property type="match status" value="1"/>
</dbReference>
<keyword evidence="9" id="KW-1185">Reference proteome</keyword>
<dbReference type="Pfam" id="PF00326">
    <property type="entry name" value="Peptidase_S9"/>
    <property type="match status" value="1"/>
</dbReference>
<feature type="domain" description="Peptidase S9 prolyl oligopeptidase catalytic" evidence="6">
    <location>
        <begin position="483"/>
        <end position="697"/>
    </location>
</feature>
<dbReference type="EMBL" id="BSOG01000002">
    <property type="protein sequence ID" value="GLR13489.1"/>
    <property type="molecule type" value="Genomic_DNA"/>
</dbReference>
<keyword evidence="4" id="KW-0720">Serine protease</keyword>
<keyword evidence="5" id="KW-0732">Signal</keyword>
<dbReference type="InterPro" id="IPR001375">
    <property type="entry name" value="Peptidase_S9_cat"/>
</dbReference>
<evidence type="ECO:0000256" key="4">
    <source>
        <dbReference type="ARBA" id="ARBA00022825"/>
    </source>
</evidence>
<accession>A0ABQ5YHR9</accession>
<comment type="caution">
    <text evidence="8">The sequence shown here is derived from an EMBL/GenBank/DDBJ whole genome shotgun (WGS) entry which is preliminary data.</text>
</comment>
<gene>
    <name evidence="8" type="ORF">GCM10007907_22790</name>
</gene>
<protein>
    <submittedName>
        <fullName evidence="8">Oligopeptidase B</fullName>
    </submittedName>
</protein>
<dbReference type="SUPFAM" id="SSF50993">
    <property type="entry name" value="Peptidase/esterase 'gauge' domain"/>
    <property type="match status" value="1"/>
</dbReference>
<sequence length="700" mass="79232">MKLFAMATATLLSIASLAAEPPKAPVQPKKLSIHGDTRVDNYFWLRNKQNPATIAYLQAENAYAEAVTAPIKAFENTLFEEMKARIKEDDSSVPYRLDGFYYYSRFETGHQYPILCRKPIAADGSWEASAEQILLDVNELARGKRFMDVGEFEVSPNGKLLAFTTDATGFRQYKLQIKNLETGKLLPFKRERVTSTAWALDNGTLFYSTEDKQTKRSNQLWRHRLGEKTDQLVHEEKDERFGLDVYLTRSEGYLIEQVGSHTSTEIRYLKADAPNGRWKVLARRRADVQYNVDHHGDDFYIRINDTGRNYRLVKAPVSDPAKANWTELLAERPDVMLEGIDLFKRFMVRHERVNGLNQMVITDLASQQSHNVAFDEPAYSISTEANAEWDSQVYRYGYESMTTPDTVFDYDMASRQQVLKKRRPVLGSFDPANYVTERIWAKARDGVQVPISLVYRKGAKVAGGAPMWLEAYGAYGSPNDVYFSSNRLSMLDRGVIFAVAHIRGGGDLGEKWHDAGKMQYKMNSFNDFIDSAEHLIAQGYTRADKLAIEGGSAGGLLMGAVTNMRPDLFKVVLSEVPFVDVLSTMLDASLPLTVGEYEEWGNPNKKAEYNWMRAYSPYDNLEAKAYPTILVKTSLNDSQVMYWEPAKYVAKLRTLKTDQNPLLLVTNMGAGHGGASGRFDRIKEVAFDQAFIMNQLGIKP</sequence>
<comment type="similarity">
    <text evidence="1">Belongs to the peptidase S9A family.</text>
</comment>
<feature type="domain" description="Peptidase S9A N-terminal" evidence="7">
    <location>
        <begin position="32"/>
        <end position="421"/>
    </location>
</feature>
<dbReference type="InterPro" id="IPR002470">
    <property type="entry name" value="Peptidase_S9A"/>
</dbReference>
<organism evidence="8 9">
    <name type="scientific">Chitinimonas prasina</name>
    <dbReference type="NCBI Taxonomy" id="1434937"/>
    <lineage>
        <taxon>Bacteria</taxon>
        <taxon>Pseudomonadati</taxon>
        <taxon>Pseudomonadota</taxon>
        <taxon>Betaproteobacteria</taxon>
        <taxon>Neisseriales</taxon>
        <taxon>Chitinibacteraceae</taxon>
        <taxon>Chitinimonas</taxon>
    </lineage>
</organism>
<dbReference type="PRINTS" id="PR00862">
    <property type="entry name" value="PROLIGOPTASE"/>
</dbReference>
<reference evidence="9" key="1">
    <citation type="journal article" date="2019" name="Int. J. Syst. Evol. Microbiol.">
        <title>The Global Catalogue of Microorganisms (GCM) 10K type strain sequencing project: providing services to taxonomists for standard genome sequencing and annotation.</title>
        <authorList>
            <consortium name="The Broad Institute Genomics Platform"/>
            <consortium name="The Broad Institute Genome Sequencing Center for Infectious Disease"/>
            <person name="Wu L."/>
            <person name="Ma J."/>
        </authorList>
    </citation>
    <scope>NUCLEOTIDE SEQUENCE [LARGE SCALE GENOMIC DNA]</scope>
    <source>
        <strain evidence="9">NBRC 110044</strain>
    </source>
</reference>
<dbReference type="InterPro" id="IPR029058">
    <property type="entry name" value="AB_hydrolase_fold"/>
</dbReference>
<proteinExistence type="inferred from homology"/>